<evidence type="ECO:0000256" key="1">
    <source>
        <dbReference type="SAM" id="MobiDB-lite"/>
    </source>
</evidence>
<feature type="compositionally biased region" description="Polar residues" evidence="1">
    <location>
        <begin position="16"/>
        <end position="27"/>
    </location>
</feature>
<comment type="caution">
    <text evidence="2">The sequence shown here is derived from an EMBL/GenBank/DDBJ whole genome shotgun (WGS) entry which is preliminary data.</text>
</comment>
<evidence type="ECO:0000313" key="2">
    <source>
        <dbReference type="EMBL" id="CCI50073.1"/>
    </source>
</evidence>
<gene>
    <name evidence="2" type="ORF">BN9_115850</name>
</gene>
<sequence>MTGSRKRRRRDVMVQSHPNSQVNSTALSPPEEDTLLIGDTCSNSDPKNILSNELRSKLCLNETDSIILPKKKKKGDENVSREWIEEAKKLSRAKRKKLQQLALQKAKQTERARVYKSLQENQLGDEQQKYSTLAPI</sequence>
<dbReference type="EMBL" id="CAIX01000389">
    <property type="protein sequence ID" value="CCI50073.1"/>
    <property type="molecule type" value="Genomic_DNA"/>
</dbReference>
<dbReference type="AlphaFoldDB" id="A0A024GTF4"/>
<reference evidence="2 3" key="1">
    <citation type="submission" date="2012-05" db="EMBL/GenBank/DDBJ databases">
        <title>Recombination and specialization in a pathogen metapopulation.</title>
        <authorList>
            <person name="Gardiner A."/>
            <person name="Kemen E."/>
            <person name="Schultz-Larsen T."/>
            <person name="MacLean D."/>
            <person name="Van Oosterhout C."/>
            <person name="Jones J.D.G."/>
        </authorList>
    </citation>
    <scope>NUCLEOTIDE SEQUENCE [LARGE SCALE GENOMIC DNA]</scope>
    <source>
        <strain evidence="2 3">Ac Nc2</strain>
    </source>
</reference>
<evidence type="ECO:0000313" key="3">
    <source>
        <dbReference type="Proteomes" id="UP000053237"/>
    </source>
</evidence>
<dbReference type="Proteomes" id="UP000053237">
    <property type="component" value="Unassembled WGS sequence"/>
</dbReference>
<protein>
    <submittedName>
        <fullName evidence="2">Uncharacterized protein</fullName>
    </submittedName>
</protein>
<name>A0A024GTF4_9STRA</name>
<feature type="compositionally biased region" description="Basic residues" evidence="1">
    <location>
        <begin position="1"/>
        <end position="10"/>
    </location>
</feature>
<feature type="region of interest" description="Disordered" evidence="1">
    <location>
        <begin position="1"/>
        <end position="31"/>
    </location>
</feature>
<accession>A0A024GTF4</accession>
<organism evidence="2 3">
    <name type="scientific">Albugo candida</name>
    <dbReference type="NCBI Taxonomy" id="65357"/>
    <lineage>
        <taxon>Eukaryota</taxon>
        <taxon>Sar</taxon>
        <taxon>Stramenopiles</taxon>
        <taxon>Oomycota</taxon>
        <taxon>Peronosporomycetes</taxon>
        <taxon>Albuginales</taxon>
        <taxon>Albuginaceae</taxon>
        <taxon>Albugo</taxon>
    </lineage>
</organism>
<proteinExistence type="predicted"/>
<keyword evidence="3" id="KW-1185">Reference proteome</keyword>
<dbReference type="InParanoid" id="A0A024GTF4"/>